<keyword evidence="4 9" id="KW-1133">Transmembrane helix</keyword>
<evidence type="ECO:0000256" key="5">
    <source>
        <dbReference type="ARBA" id="ARBA00023136"/>
    </source>
</evidence>
<dbReference type="GO" id="GO:0030424">
    <property type="term" value="C:axon"/>
    <property type="evidence" value="ECO:0007669"/>
    <property type="project" value="TreeGrafter"/>
</dbReference>
<gene>
    <name evidence="11" type="ORF">EXN66_Car018670</name>
</gene>
<keyword evidence="8" id="KW-0393">Immunoglobulin domain</keyword>
<dbReference type="GO" id="GO:0043025">
    <property type="term" value="C:neuronal cell body"/>
    <property type="evidence" value="ECO:0007669"/>
    <property type="project" value="TreeGrafter"/>
</dbReference>
<dbReference type="InterPro" id="IPR007110">
    <property type="entry name" value="Ig-like_dom"/>
</dbReference>
<dbReference type="Gene3D" id="2.60.40.10">
    <property type="entry name" value="Immunoglobulins"/>
    <property type="match status" value="2"/>
</dbReference>
<name>A0A6G1QKA5_CHAAH</name>
<keyword evidence="2 9" id="KW-0812">Transmembrane</keyword>
<evidence type="ECO:0000256" key="3">
    <source>
        <dbReference type="ARBA" id="ARBA00022729"/>
    </source>
</evidence>
<evidence type="ECO:0000256" key="1">
    <source>
        <dbReference type="ARBA" id="ARBA00004167"/>
    </source>
</evidence>
<evidence type="ECO:0000256" key="2">
    <source>
        <dbReference type="ARBA" id="ARBA00022692"/>
    </source>
</evidence>
<evidence type="ECO:0000256" key="9">
    <source>
        <dbReference type="SAM" id="Phobius"/>
    </source>
</evidence>
<evidence type="ECO:0000256" key="8">
    <source>
        <dbReference type="ARBA" id="ARBA00023319"/>
    </source>
</evidence>
<dbReference type="PANTHER" id="PTHR46841:SF7">
    <property type="entry name" value="IG-LIKE DOMAIN-CONTAINING PROTEIN"/>
    <property type="match status" value="1"/>
</dbReference>
<dbReference type="GO" id="GO:0009986">
    <property type="term" value="C:cell surface"/>
    <property type="evidence" value="ECO:0007669"/>
    <property type="project" value="TreeGrafter"/>
</dbReference>
<dbReference type="Proteomes" id="UP000503349">
    <property type="component" value="Chromosome 18"/>
</dbReference>
<reference evidence="12" key="2">
    <citation type="submission" date="2019-02" db="EMBL/GenBank/DDBJ databases">
        <title>Opniocepnalus argus Var Kimnra genome.</title>
        <authorList>
            <person name="Zhou C."/>
            <person name="Xiao S."/>
        </authorList>
    </citation>
    <scope>NUCLEOTIDE SEQUENCE [LARGE SCALE GENOMIC DNA]</scope>
</reference>
<dbReference type="SUPFAM" id="SSF48726">
    <property type="entry name" value="Immunoglobulin"/>
    <property type="match status" value="2"/>
</dbReference>
<dbReference type="AlphaFoldDB" id="A0A6G1QKA5"/>
<dbReference type="InterPro" id="IPR013783">
    <property type="entry name" value="Ig-like_fold"/>
</dbReference>
<sequence length="353" mass="39413">MTVAIMSLNFGRTNATAMENVSILFLLFLWSFFPEGVKSVIQTQQTVMAAVGEEAHLSCSLMQPKDVLQITWQVILPGEEKNLGTCNKYFGQRVTNDFRDKVDIKTAGLQNSTVVIRKVTEEDEGCYRCLFNAYPDGALSAMTCLKLCELHEPVLHFRESNSTKELLVWCSATGRPAPTVTLNVTQGDLYFSHYNTVSVTNSNATVSVTTTAVLSGFHDSNTQVGCRVRIPSGPQKEVFAVIPKFKQMFADDFNEEGESDTNFTLIIVLIVTVSCVLFGSLIFLLHKQKHRSSDPEKIKTPQRPVMKTESVTPLIEKVNENVQKRTSANKIKKNYQPQCSPLTAKCVQKLFDH</sequence>
<dbReference type="GO" id="GO:0016020">
    <property type="term" value="C:membrane"/>
    <property type="evidence" value="ECO:0007669"/>
    <property type="project" value="UniProtKB-SubCell"/>
</dbReference>
<protein>
    <submittedName>
        <fullName evidence="11">OX-2 membrane glycoprotein</fullName>
    </submittedName>
</protein>
<dbReference type="InterPro" id="IPR047164">
    <property type="entry name" value="OX2G-like"/>
</dbReference>
<comment type="subcellular location">
    <subcellularLocation>
        <location evidence="1">Membrane</location>
        <topology evidence="1">Single-pass membrane protein</topology>
    </subcellularLocation>
</comment>
<keyword evidence="7" id="KW-0325">Glycoprotein</keyword>
<dbReference type="EMBL" id="CM015729">
    <property type="protein sequence ID" value="KAF3702982.1"/>
    <property type="molecule type" value="Genomic_DNA"/>
</dbReference>
<dbReference type="GO" id="GO:0150079">
    <property type="term" value="P:negative regulation of neuroinflammatory response"/>
    <property type="evidence" value="ECO:0007669"/>
    <property type="project" value="TreeGrafter"/>
</dbReference>
<evidence type="ECO:0000256" key="7">
    <source>
        <dbReference type="ARBA" id="ARBA00023180"/>
    </source>
</evidence>
<reference evidence="11 12" key="1">
    <citation type="submission" date="2019-02" db="EMBL/GenBank/DDBJ databases">
        <title>Opniocepnalus argus genome.</title>
        <authorList>
            <person name="Zhou C."/>
            <person name="Xiao S."/>
        </authorList>
    </citation>
    <scope>NUCLEOTIDE SEQUENCE [LARGE SCALE GENOMIC DNA]</scope>
    <source>
        <strain evidence="11">OARG1902GOOAL</strain>
        <tissue evidence="11">Muscle</tissue>
    </source>
</reference>
<evidence type="ECO:0000313" key="11">
    <source>
        <dbReference type="EMBL" id="KAF3702982.1"/>
    </source>
</evidence>
<dbReference type="GO" id="GO:0098632">
    <property type="term" value="F:cell-cell adhesion mediator activity"/>
    <property type="evidence" value="ECO:0007669"/>
    <property type="project" value="InterPro"/>
</dbReference>
<dbReference type="PROSITE" id="PS50835">
    <property type="entry name" value="IG_LIKE"/>
    <property type="match status" value="1"/>
</dbReference>
<keyword evidence="3" id="KW-0732">Signal</keyword>
<keyword evidence="12" id="KW-1185">Reference proteome</keyword>
<dbReference type="PANTHER" id="PTHR46841">
    <property type="entry name" value="OX-2 MEMBRANE GLYCOPROTEIN"/>
    <property type="match status" value="1"/>
</dbReference>
<evidence type="ECO:0000313" key="12">
    <source>
        <dbReference type="Proteomes" id="UP000503349"/>
    </source>
</evidence>
<evidence type="ECO:0000256" key="4">
    <source>
        <dbReference type="ARBA" id="ARBA00022989"/>
    </source>
</evidence>
<dbReference type="InterPro" id="IPR036179">
    <property type="entry name" value="Ig-like_dom_sf"/>
</dbReference>
<organism evidence="11 12">
    <name type="scientific">Channa argus</name>
    <name type="common">Northern snakehead</name>
    <name type="synonym">Ophicephalus argus</name>
    <dbReference type="NCBI Taxonomy" id="215402"/>
    <lineage>
        <taxon>Eukaryota</taxon>
        <taxon>Metazoa</taxon>
        <taxon>Chordata</taxon>
        <taxon>Craniata</taxon>
        <taxon>Vertebrata</taxon>
        <taxon>Euteleostomi</taxon>
        <taxon>Actinopterygii</taxon>
        <taxon>Neopterygii</taxon>
        <taxon>Teleostei</taxon>
        <taxon>Neoteleostei</taxon>
        <taxon>Acanthomorphata</taxon>
        <taxon>Anabantaria</taxon>
        <taxon>Anabantiformes</taxon>
        <taxon>Channoidei</taxon>
        <taxon>Channidae</taxon>
        <taxon>Channa</taxon>
    </lineage>
</organism>
<evidence type="ECO:0000259" key="10">
    <source>
        <dbReference type="PROSITE" id="PS50835"/>
    </source>
</evidence>
<dbReference type="InterPro" id="IPR013106">
    <property type="entry name" value="Ig_V-set"/>
</dbReference>
<keyword evidence="5 9" id="KW-0472">Membrane</keyword>
<feature type="transmembrane region" description="Helical" evidence="9">
    <location>
        <begin position="263"/>
        <end position="285"/>
    </location>
</feature>
<dbReference type="GO" id="GO:0034113">
    <property type="term" value="P:heterotypic cell-cell adhesion"/>
    <property type="evidence" value="ECO:0007669"/>
    <property type="project" value="TreeGrafter"/>
</dbReference>
<keyword evidence="6" id="KW-1015">Disulfide bond</keyword>
<dbReference type="Pfam" id="PF07686">
    <property type="entry name" value="V-set"/>
    <property type="match status" value="1"/>
</dbReference>
<feature type="domain" description="Ig-like" evidence="10">
    <location>
        <begin position="34"/>
        <end position="140"/>
    </location>
</feature>
<accession>A0A6G1QKA5</accession>
<proteinExistence type="predicted"/>
<evidence type="ECO:0000256" key="6">
    <source>
        <dbReference type="ARBA" id="ARBA00023157"/>
    </source>
</evidence>